<evidence type="ECO:0000256" key="2">
    <source>
        <dbReference type="SAM" id="MobiDB-lite"/>
    </source>
</evidence>
<dbReference type="Gene3D" id="1.20.1390.10">
    <property type="entry name" value="PWI domain"/>
    <property type="match status" value="1"/>
</dbReference>
<feature type="region of interest" description="Disordered" evidence="2">
    <location>
        <begin position="1"/>
        <end position="31"/>
    </location>
</feature>
<proteinExistence type="predicted"/>
<name>A0A177WZ30_BATDL</name>
<dbReference type="SMART" id="SM00360">
    <property type="entry name" value="RRM"/>
    <property type="match status" value="1"/>
</dbReference>
<dbReference type="PROSITE" id="PS50102">
    <property type="entry name" value="RRM"/>
    <property type="match status" value="1"/>
</dbReference>
<dbReference type="PANTHER" id="PTHR18806">
    <property type="entry name" value="RBM25 PROTEIN"/>
    <property type="match status" value="1"/>
</dbReference>
<keyword evidence="1" id="KW-0694">RNA-binding</keyword>
<evidence type="ECO:0008006" key="7">
    <source>
        <dbReference type="Google" id="ProtNLM"/>
    </source>
</evidence>
<feature type="compositionally biased region" description="Basic and acidic residues" evidence="2">
    <location>
        <begin position="400"/>
        <end position="432"/>
    </location>
</feature>
<gene>
    <name evidence="5" type="ORF">BDEG_27966</name>
</gene>
<dbReference type="AlphaFoldDB" id="A0A177WZ30"/>
<evidence type="ECO:0000313" key="5">
    <source>
        <dbReference type="EMBL" id="OAJ44771.1"/>
    </source>
</evidence>
<dbReference type="GO" id="GO:0005681">
    <property type="term" value="C:spliceosomal complex"/>
    <property type="evidence" value="ECO:0007669"/>
    <property type="project" value="TreeGrafter"/>
</dbReference>
<feature type="compositionally biased region" description="Polar residues" evidence="2">
    <location>
        <begin position="380"/>
        <end position="391"/>
    </location>
</feature>
<dbReference type="InterPro" id="IPR012677">
    <property type="entry name" value="Nucleotide-bd_a/b_plait_sf"/>
</dbReference>
<evidence type="ECO:0000259" key="3">
    <source>
        <dbReference type="PROSITE" id="PS50102"/>
    </source>
</evidence>
<feature type="domain" description="RRM" evidence="3">
    <location>
        <begin position="202"/>
        <end position="288"/>
    </location>
</feature>
<dbReference type="VEuPathDB" id="FungiDB:BDEG_27966"/>
<dbReference type="GO" id="GO:0003729">
    <property type="term" value="F:mRNA binding"/>
    <property type="evidence" value="ECO:0007669"/>
    <property type="project" value="TreeGrafter"/>
</dbReference>
<protein>
    <recommendedName>
        <fullName evidence="7">PWI domain-containing protein</fullName>
    </recommendedName>
</protein>
<dbReference type="Pfam" id="PF01480">
    <property type="entry name" value="PWI"/>
    <property type="match status" value="1"/>
</dbReference>
<feature type="region of interest" description="Disordered" evidence="2">
    <location>
        <begin position="372"/>
        <end position="432"/>
    </location>
</feature>
<dbReference type="STRING" id="403673.A0A177WZ30"/>
<feature type="region of interest" description="Disordered" evidence="2">
    <location>
        <begin position="504"/>
        <end position="532"/>
    </location>
</feature>
<dbReference type="OrthoDB" id="6275295at2759"/>
<reference evidence="5 6" key="2">
    <citation type="submission" date="2016-05" db="EMBL/GenBank/DDBJ databases">
        <title>Lineage-specific infection strategies underlie the spectrum of fungal disease in amphibians.</title>
        <authorList>
            <person name="Cuomo C.A."/>
            <person name="Farrer R.A."/>
            <person name="James T."/>
            <person name="Longcore J."/>
            <person name="Birren B."/>
        </authorList>
    </citation>
    <scope>NUCLEOTIDE SEQUENCE [LARGE SCALE GENOMIC DNA]</scope>
    <source>
        <strain evidence="5 6">JEL423</strain>
    </source>
</reference>
<evidence type="ECO:0000313" key="6">
    <source>
        <dbReference type="Proteomes" id="UP000077115"/>
    </source>
</evidence>
<dbReference type="InterPro" id="IPR002483">
    <property type="entry name" value="PWI_dom"/>
</dbReference>
<accession>A0A177WZ30</accession>
<dbReference type="Proteomes" id="UP000077115">
    <property type="component" value="Unassembled WGS sequence"/>
</dbReference>
<sequence>MDKFQQASGSYPTNGFVPTNPNQGGPIPPPQFPYMFYGQQQPQMGTVLPSQPLHPMMPRSNMMMMGGPMPPYGMPPLQSIPGFPMTHPQSSPDMIRPPISMMPQMMRPPMIPGGPIPPLQHLPVMPVMPAMPAMLSHPSLEFRPKQLPPKPLPMPSSNLVPKLPGSVVSATNGSVTVMGGPTGALAHLSASVTSSAFQDLLTTVYVGHIGPSISDEKIQKLLQTCGEIRSWKQGVSETGKKLDFGFCVYESALSTIKAILYLGGGNIKSITELHDKPVHPIQADLDTEISNVTAETTTPFVVRFGMDTPLIVTADEITKAHLRTIKTGEQDIEDDPSHAEQMRKTIQDCLQDIFMSETHDFLDRLDEDVQTSHASKRSRVSSQPKQDPSESNLDEIDMEALEKASIEADQIEQRRAERREQDRMATLQERQRRWENSEAGRLRRIEADESTDAANETRRIHAREFISKRLAEYDDDIEREKGSDEFYRDRSRWIDRRSRDRQREAELDDRDRAMEESERAFANEHERESAARVEANTASGVIVSRIMTKDERIEAIQALVANIPAERDGLWAWPIKWKFLDETIVDVKLRPFLKRKIVEYVGDEETDLTEFILEKIKKQDSAQSVLEELEAVLDDETEVFVMKLWRMVIYETEARAQGL</sequence>
<dbReference type="Pfam" id="PF00076">
    <property type="entry name" value="RRM_1"/>
    <property type="match status" value="1"/>
</dbReference>
<reference evidence="5 6" key="1">
    <citation type="submission" date="2006-10" db="EMBL/GenBank/DDBJ databases">
        <title>The Genome Sequence of Batrachochytrium dendrobatidis JEL423.</title>
        <authorList>
            <consortium name="The Broad Institute Genome Sequencing Platform"/>
            <person name="Birren B."/>
            <person name="Lander E."/>
            <person name="Galagan J."/>
            <person name="Cuomo C."/>
            <person name="Devon K."/>
            <person name="Jaffe D."/>
            <person name="Butler J."/>
            <person name="Alvarez P."/>
            <person name="Gnerre S."/>
            <person name="Grabherr M."/>
            <person name="Kleber M."/>
            <person name="Mauceli E."/>
            <person name="Brockman W."/>
            <person name="Young S."/>
            <person name="LaButti K."/>
            <person name="Sykes S."/>
            <person name="DeCaprio D."/>
            <person name="Crawford M."/>
            <person name="Koehrsen M."/>
            <person name="Engels R."/>
            <person name="Montgomery P."/>
            <person name="Pearson M."/>
            <person name="Howarth C."/>
            <person name="Larson L."/>
            <person name="White J."/>
            <person name="O'Leary S."/>
            <person name="Kodira C."/>
            <person name="Zeng Q."/>
            <person name="Yandava C."/>
            <person name="Alvarado L."/>
            <person name="Longcore J."/>
            <person name="James T."/>
        </authorList>
    </citation>
    <scope>NUCLEOTIDE SEQUENCE [LARGE SCALE GENOMIC DNA]</scope>
    <source>
        <strain evidence="5 6">JEL423</strain>
    </source>
</reference>
<evidence type="ECO:0000256" key="1">
    <source>
        <dbReference type="PROSITE-ProRule" id="PRU00176"/>
    </source>
</evidence>
<feature type="compositionally biased region" description="Basic and acidic residues" evidence="2">
    <location>
        <begin position="504"/>
        <end position="531"/>
    </location>
</feature>
<feature type="domain" description="PWI" evidence="4">
    <location>
        <begin position="568"/>
        <end position="659"/>
    </location>
</feature>
<organism evidence="5 6">
    <name type="scientific">Batrachochytrium dendrobatidis (strain JEL423)</name>
    <dbReference type="NCBI Taxonomy" id="403673"/>
    <lineage>
        <taxon>Eukaryota</taxon>
        <taxon>Fungi</taxon>
        <taxon>Fungi incertae sedis</taxon>
        <taxon>Chytridiomycota</taxon>
        <taxon>Chytridiomycota incertae sedis</taxon>
        <taxon>Chytridiomycetes</taxon>
        <taxon>Rhizophydiales</taxon>
        <taxon>Rhizophydiales incertae sedis</taxon>
        <taxon>Batrachochytrium</taxon>
    </lineage>
</organism>
<dbReference type="InterPro" id="IPR052768">
    <property type="entry name" value="RBM25"/>
</dbReference>
<dbReference type="Gene3D" id="3.30.70.330">
    <property type="match status" value="1"/>
</dbReference>
<dbReference type="PANTHER" id="PTHR18806:SF4">
    <property type="entry name" value="RNA-BINDING PROTEIN 25"/>
    <property type="match status" value="1"/>
</dbReference>
<dbReference type="PROSITE" id="PS51025">
    <property type="entry name" value="PWI"/>
    <property type="match status" value="1"/>
</dbReference>
<dbReference type="eggNOG" id="KOG2253">
    <property type="taxonomic scope" value="Eukaryota"/>
</dbReference>
<feature type="compositionally biased region" description="Polar residues" evidence="2">
    <location>
        <begin position="1"/>
        <end position="17"/>
    </location>
</feature>
<dbReference type="SMART" id="SM00311">
    <property type="entry name" value="PWI"/>
    <property type="match status" value="1"/>
</dbReference>
<dbReference type="InterPro" id="IPR035979">
    <property type="entry name" value="RBD_domain_sf"/>
</dbReference>
<dbReference type="SUPFAM" id="SSF54928">
    <property type="entry name" value="RNA-binding domain, RBD"/>
    <property type="match status" value="1"/>
</dbReference>
<evidence type="ECO:0000259" key="4">
    <source>
        <dbReference type="PROSITE" id="PS51025"/>
    </source>
</evidence>
<dbReference type="InterPro" id="IPR000504">
    <property type="entry name" value="RRM_dom"/>
</dbReference>
<dbReference type="EMBL" id="DS022313">
    <property type="protein sequence ID" value="OAJ44771.1"/>
    <property type="molecule type" value="Genomic_DNA"/>
</dbReference>